<dbReference type="PANTHER" id="PTHR12755:SF3">
    <property type="entry name" value="POLYNUCLEOTIDE 5'-HYDROXYL-KINASE NOL9"/>
    <property type="match status" value="1"/>
</dbReference>
<proteinExistence type="predicted"/>
<comment type="catalytic activity">
    <reaction evidence="9">
        <text>a 5'-end dephospho-2'-deoxyribonucleoside-DNA + ATP = a 5'-end 5'-phospho-2'-deoxyribonucleoside-DNA + ADP + H(+)</text>
        <dbReference type="Rhea" id="RHEA:15669"/>
        <dbReference type="Rhea" id="RHEA-COMP:13180"/>
        <dbReference type="Rhea" id="RHEA-COMP:13184"/>
        <dbReference type="ChEBI" id="CHEBI:15378"/>
        <dbReference type="ChEBI" id="CHEBI:30616"/>
        <dbReference type="ChEBI" id="CHEBI:136412"/>
        <dbReference type="ChEBI" id="CHEBI:136416"/>
        <dbReference type="ChEBI" id="CHEBI:456216"/>
        <dbReference type="EC" id="2.7.1.78"/>
    </reaction>
</comment>
<evidence type="ECO:0000256" key="8">
    <source>
        <dbReference type="ARBA" id="ARBA00044641"/>
    </source>
</evidence>
<dbReference type="InterPro" id="IPR045116">
    <property type="entry name" value="Clp1/Grc3"/>
</dbReference>
<gene>
    <name evidence="11" type="ordered locus">VMUT_2117</name>
</gene>
<evidence type="ECO:0000256" key="1">
    <source>
        <dbReference type="ARBA" id="ARBA00001968"/>
    </source>
</evidence>
<evidence type="ECO:0000256" key="4">
    <source>
        <dbReference type="ARBA" id="ARBA00022741"/>
    </source>
</evidence>
<comment type="catalytic activity">
    <reaction evidence="8">
        <text>a 5'-end dephospho-ribonucleoside-RNA + ATP = a 5'-end 5'-phospho-ribonucleoside-RNA + ADP + H(+)</text>
        <dbReference type="Rhea" id="RHEA:54580"/>
        <dbReference type="Rhea" id="RHEA-COMP:13936"/>
        <dbReference type="Rhea" id="RHEA-COMP:15179"/>
        <dbReference type="ChEBI" id="CHEBI:15378"/>
        <dbReference type="ChEBI" id="CHEBI:30616"/>
        <dbReference type="ChEBI" id="CHEBI:138282"/>
        <dbReference type="ChEBI" id="CHEBI:138284"/>
        <dbReference type="ChEBI" id="CHEBI:456216"/>
        <dbReference type="EC" id="2.7.1.78"/>
    </reaction>
</comment>
<dbReference type="InterPro" id="IPR032319">
    <property type="entry name" value="CLP1_P"/>
</dbReference>
<evidence type="ECO:0000256" key="3">
    <source>
        <dbReference type="ARBA" id="ARBA00022679"/>
    </source>
</evidence>
<organism evidence="11 12">
    <name type="scientific">Vulcanisaeta moutnovskia (strain 768-28)</name>
    <dbReference type="NCBI Taxonomy" id="985053"/>
    <lineage>
        <taxon>Archaea</taxon>
        <taxon>Thermoproteota</taxon>
        <taxon>Thermoprotei</taxon>
        <taxon>Thermoproteales</taxon>
        <taxon>Thermoproteaceae</taxon>
        <taxon>Vulcanisaeta</taxon>
    </lineage>
</organism>
<keyword evidence="5" id="KW-0418">Kinase</keyword>
<dbReference type="STRING" id="985053.VMUT_2117"/>
<dbReference type="EMBL" id="CP002529">
    <property type="protein sequence ID" value="ADY02314.1"/>
    <property type="molecule type" value="Genomic_DNA"/>
</dbReference>
<dbReference type="eggNOG" id="arCOG04127">
    <property type="taxonomic scope" value="Archaea"/>
</dbReference>
<name>F0QX25_VULM7</name>
<feature type="domain" description="Clp1 P-loop" evidence="10">
    <location>
        <begin position="99"/>
        <end position="277"/>
    </location>
</feature>
<dbReference type="KEGG" id="vmo:VMUT_2117"/>
<protein>
    <recommendedName>
        <fullName evidence="2">polynucleotide 5'-hydroxyl-kinase</fullName>
        <ecNumber evidence="2">2.7.1.78</ecNumber>
    </recommendedName>
</protein>
<dbReference type="PANTHER" id="PTHR12755">
    <property type="entry name" value="CLEAVAGE/POLYADENYLATION FACTOR IA SUBUNIT CLP1P"/>
    <property type="match status" value="1"/>
</dbReference>
<evidence type="ECO:0000313" key="11">
    <source>
        <dbReference type="EMBL" id="ADY02314.1"/>
    </source>
</evidence>
<dbReference type="Pfam" id="PF16575">
    <property type="entry name" value="CLP1_P"/>
    <property type="match status" value="1"/>
</dbReference>
<evidence type="ECO:0000313" key="12">
    <source>
        <dbReference type="Proteomes" id="UP000007485"/>
    </source>
</evidence>
<dbReference type="HOGENOM" id="CLU_051301_1_0_2"/>
<sequence length="438" mass="49266">MDIQTVGPNEFLSIDGPASIRVMNGRLYVLGVEYGSGDSFTVMRGRRIIAKSLNDSKIDVVLGPEGKIEKVDGNNEVIDVWDRALSAIPLRNSTIIILGAMDVGKTTVTTILVNKGVRENLRVGVIDGDPGQNDIGPPTTISASIATSFITHLTQLRNLRSVFVKTTSIEHVWNYVLDSISRLIDDLKHNYNADTIVINTDGWVSDSTAIKFKLEIVKRANASHIIVIKRNDEVDELLKELSSLARNVIVIPSPPNARIRDRDDRKIRREMGYSKYLMPSRELSINLRERPIINLPLFNGLKYDNYIISLIRRSLNLPIHYIEQWGNAAVAIGNVKEFQVRNLGDVNIAILPENWESGLLVALEDKNNYLLSLGILRKIYYNTGKAVVSVHESFNNENMIDHIRLGMIRVNDNYEEIEKVLYIGKVESLLSSQIILKR</sequence>
<keyword evidence="6" id="KW-0067">ATP-binding</keyword>
<keyword evidence="3" id="KW-0808">Transferase</keyword>
<dbReference type="GO" id="GO:0006396">
    <property type="term" value="P:RNA processing"/>
    <property type="evidence" value="ECO:0007669"/>
    <property type="project" value="InterPro"/>
</dbReference>
<dbReference type="InterPro" id="IPR027417">
    <property type="entry name" value="P-loop_NTPase"/>
</dbReference>
<dbReference type="AlphaFoldDB" id="F0QX25"/>
<evidence type="ECO:0000259" key="10">
    <source>
        <dbReference type="Pfam" id="PF16575"/>
    </source>
</evidence>
<dbReference type="RefSeq" id="WP_013605475.1">
    <property type="nucleotide sequence ID" value="NC_015151.1"/>
</dbReference>
<accession>F0QX25</accession>
<dbReference type="OrthoDB" id="359472at2157"/>
<evidence type="ECO:0000256" key="6">
    <source>
        <dbReference type="ARBA" id="ARBA00022840"/>
    </source>
</evidence>
<dbReference type="GO" id="GO:0051734">
    <property type="term" value="F:ATP-dependent polynucleotide 5'-hydroxyl-kinase activity"/>
    <property type="evidence" value="ECO:0007669"/>
    <property type="project" value="UniProtKB-EC"/>
</dbReference>
<dbReference type="GO" id="GO:0005524">
    <property type="term" value="F:ATP binding"/>
    <property type="evidence" value="ECO:0007669"/>
    <property type="project" value="UniProtKB-KW"/>
</dbReference>
<dbReference type="Gene3D" id="3.40.50.300">
    <property type="entry name" value="P-loop containing nucleotide triphosphate hydrolases"/>
    <property type="match status" value="1"/>
</dbReference>
<dbReference type="EC" id="2.7.1.78" evidence="2"/>
<reference evidence="11 12" key="1">
    <citation type="journal article" date="2011" name="J. Bacteriol.">
        <title>Complete genome sequence of 'Vulcanisaeta moutnovskia' strain 768-28, a novel member of the hyperthermophilic crenarchaeal genus vulcanisaeta.</title>
        <authorList>
            <person name="Gumerov V.M."/>
            <person name="Mardanov A.V."/>
            <person name="Beletsky A.V."/>
            <person name="Prokofeva M.I."/>
            <person name="Bonch-Osmolovskaya E.A."/>
            <person name="Ravin N.V."/>
            <person name="Skryabin K.G."/>
        </authorList>
    </citation>
    <scope>NUCLEOTIDE SEQUENCE [LARGE SCALE GENOMIC DNA]</scope>
    <source>
        <strain evidence="11 12">768-28</strain>
    </source>
</reference>
<dbReference type="GeneID" id="10289769"/>
<dbReference type="Proteomes" id="UP000007485">
    <property type="component" value="Chromosome"/>
</dbReference>
<dbReference type="SUPFAM" id="SSF52540">
    <property type="entry name" value="P-loop containing nucleoside triphosphate hydrolases"/>
    <property type="match status" value="1"/>
</dbReference>
<evidence type="ECO:0000256" key="5">
    <source>
        <dbReference type="ARBA" id="ARBA00022777"/>
    </source>
</evidence>
<comment type="cofactor">
    <cofactor evidence="1">
        <name>a divalent metal cation</name>
        <dbReference type="ChEBI" id="CHEBI:60240"/>
    </cofactor>
</comment>
<keyword evidence="4" id="KW-0547">Nucleotide-binding</keyword>
<evidence type="ECO:0000256" key="7">
    <source>
        <dbReference type="ARBA" id="ARBA00024737"/>
    </source>
</evidence>
<comment type="function">
    <text evidence="7">Polynucleotide kinase that can phosphorylate the 5'-hydroxyl groups of both single-stranded RNA (ssRNA) and single-stranded DNA (ssDNA). Exhibits a strong preference for ssRNA.</text>
</comment>
<evidence type="ECO:0000256" key="9">
    <source>
        <dbReference type="ARBA" id="ARBA00044673"/>
    </source>
</evidence>
<evidence type="ECO:0000256" key="2">
    <source>
        <dbReference type="ARBA" id="ARBA00012157"/>
    </source>
</evidence>
<keyword evidence="12" id="KW-1185">Reference proteome</keyword>